<dbReference type="GO" id="GO:0006352">
    <property type="term" value="P:DNA-templated transcription initiation"/>
    <property type="evidence" value="ECO:0007669"/>
    <property type="project" value="InterPro"/>
</dbReference>
<dbReference type="InterPro" id="IPR036388">
    <property type="entry name" value="WH-like_DNA-bd_sf"/>
</dbReference>
<dbReference type="Pfam" id="PF04545">
    <property type="entry name" value="Sigma70_r4"/>
    <property type="match status" value="1"/>
</dbReference>
<keyword evidence="3" id="KW-1185">Reference proteome</keyword>
<evidence type="ECO:0000313" key="2">
    <source>
        <dbReference type="EMBL" id="MBB4928949.1"/>
    </source>
</evidence>
<protein>
    <submittedName>
        <fullName evidence="2">DNA-directed RNA polymerase sigma subunit (Sigma70/sigma32)</fullName>
    </submittedName>
</protein>
<dbReference type="EMBL" id="JACHJV010000003">
    <property type="protein sequence ID" value="MBB4928949.1"/>
    <property type="molecule type" value="Genomic_DNA"/>
</dbReference>
<dbReference type="InterPro" id="IPR013324">
    <property type="entry name" value="RNA_pol_sigma_r3/r4-like"/>
</dbReference>
<accession>A0A7W7W0Q1</accession>
<dbReference type="InterPro" id="IPR007630">
    <property type="entry name" value="RNA_pol_sigma70_r4"/>
</dbReference>
<organism evidence="2 3">
    <name type="scientific">Kitasatospora kifunensis</name>
    <name type="common">Streptomyces kifunensis</name>
    <dbReference type="NCBI Taxonomy" id="58351"/>
    <lineage>
        <taxon>Bacteria</taxon>
        <taxon>Bacillati</taxon>
        <taxon>Actinomycetota</taxon>
        <taxon>Actinomycetes</taxon>
        <taxon>Kitasatosporales</taxon>
        <taxon>Streptomycetaceae</taxon>
        <taxon>Kitasatospora</taxon>
    </lineage>
</organism>
<dbReference type="SUPFAM" id="SSF88659">
    <property type="entry name" value="Sigma3 and sigma4 domains of RNA polymerase sigma factors"/>
    <property type="match status" value="1"/>
</dbReference>
<feature type="domain" description="RNA polymerase sigma-70 region 4" evidence="1">
    <location>
        <begin position="2"/>
        <end position="49"/>
    </location>
</feature>
<gene>
    <name evidence="2" type="ORF">FHR34_008046</name>
</gene>
<reference evidence="2 3" key="1">
    <citation type="submission" date="2020-08" db="EMBL/GenBank/DDBJ databases">
        <title>Sequencing the genomes of 1000 actinobacteria strains.</title>
        <authorList>
            <person name="Klenk H.-P."/>
        </authorList>
    </citation>
    <scope>NUCLEOTIDE SEQUENCE [LARGE SCALE GENOMIC DNA]</scope>
    <source>
        <strain evidence="2 3">DSM 41654</strain>
    </source>
</reference>
<dbReference type="Gene3D" id="1.10.10.10">
    <property type="entry name" value="Winged helix-like DNA-binding domain superfamily/Winged helix DNA-binding domain"/>
    <property type="match status" value="1"/>
</dbReference>
<sequence>MDPRQADALVLRYGLDDQPARSYRQIGRDLGVSDHTARSLVERAQAQLRLLLT</sequence>
<dbReference type="GO" id="GO:0003700">
    <property type="term" value="F:DNA-binding transcription factor activity"/>
    <property type="evidence" value="ECO:0007669"/>
    <property type="project" value="InterPro"/>
</dbReference>
<comment type="caution">
    <text evidence="2">The sequence shown here is derived from an EMBL/GenBank/DDBJ whole genome shotgun (WGS) entry which is preliminary data.</text>
</comment>
<dbReference type="Proteomes" id="UP000540506">
    <property type="component" value="Unassembled WGS sequence"/>
</dbReference>
<evidence type="ECO:0000259" key="1">
    <source>
        <dbReference type="Pfam" id="PF04545"/>
    </source>
</evidence>
<keyword evidence="2" id="KW-0240">DNA-directed RNA polymerase</keyword>
<evidence type="ECO:0000313" key="3">
    <source>
        <dbReference type="Proteomes" id="UP000540506"/>
    </source>
</evidence>
<dbReference type="AlphaFoldDB" id="A0A7W7W0Q1"/>
<keyword evidence="2" id="KW-0804">Transcription</keyword>
<dbReference type="GO" id="GO:0000428">
    <property type="term" value="C:DNA-directed RNA polymerase complex"/>
    <property type="evidence" value="ECO:0007669"/>
    <property type="project" value="UniProtKB-KW"/>
</dbReference>
<proteinExistence type="predicted"/>
<name>A0A7W7W0Q1_KITKI</name>